<dbReference type="EMBL" id="JANBPY010000374">
    <property type="protein sequence ID" value="KAJ1967215.1"/>
    <property type="molecule type" value="Genomic_DNA"/>
</dbReference>
<reference evidence="10" key="1">
    <citation type="submission" date="2022-07" db="EMBL/GenBank/DDBJ databases">
        <title>Phylogenomic reconstructions and comparative analyses of Kickxellomycotina fungi.</title>
        <authorList>
            <person name="Reynolds N.K."/>
            <person name="Stajich J.E."/>
            <person name="Barry K."/>
            <person name="Grigoriev I.V."/>
            <person name="Crous P."/>
            <person name="Smith M.E."/>
        </authorList>
    </citation>
    <scope>NUCLEOTIDE SEQUENCE</scope>
    <source>
        <strain evidence="10">RSA 1196</strain>
    </source>
</reference>
<dbReference type="Proteomes" id="UP001150925">
    <property type="component" value="Unassembled WGS sequence"/>
</dbReference>
<comment type="caution">
    <text evidence="10">The sequence shown here is derived from an EMBL/GenBank/DDBJ whole genome shotgun (WGS) entry which is preliminary data.</text>
</comment>
<feature type="region of interest" description="Disordered" evidence="7">
    <location>
        <begin position="703"/>
        <end position="772"/>
    </location>
</feature>
<accession>A0A9W8AR80</accession>
<dbReference type="InterPro" id="IPR001772">
    <property type="entry name" value="KA1_dom"/>
</dbReference>
<keyword evidence="5 6" id="KW-0067">ATP-binding</keyword>
<keyword evidence="3 6" id="KW-0547">Nucleotide-binding</keyword>
<dbReference type="GO" id="GO:0005737">
    <property type="term" value="C:cytoplasm"/>
    <property type="evidence" value="ECO:0007669"/>
    <property type="project" value="TreeGrafter"/>
</dbReference>
<dbReference type="Pfam" id="PF00069">
    <property type="entry name" value="Pkinase"/>
    <property type="match status" value="1"/>
</dbReference>
<feature type="compositionally biased region" description="Polar residues" evidence="7">
    <location>
        <begin position="1326"/>
        <end position="1336"/>
    </location>
</feature>
<feature type="compositionally biased region" description="Polar residues" evidence="7">
    <location>
        <begin position="1240"/>
        <end position="1267"/>
    </location>
</feature>
<feature type="region of interest" description="Disordered" evidence="7">
    <location>
        <begin position="1"/>
        <end position="41"/>
    </location>
</feature>
<dbReference type="SUPFAM" id="SSF56112">
    <property type="entry name" value="Protein kinase-like (PK-like)"/>
    <property type="match status" value="1"/>
</dbReference>
<evidence type="ECO:0000256" key="4">
    <source>
        <dbReference type="ARBA" id="ARBA00022777"/>
    </source>
</evidence>
<dbReference type="GO" id="GO:0035556">
    <property type="term" value="P:intracellular signal transduction"/>
    <property type="evidence" value="ECO:0007669"/>
    <property type="project" value="TreeGrafter"/>
</dbReference>
<evidence type="ECO:0000256" key="3">
    <source>
        <dbReference type="ARBA" id="ARBA00022741"/>
    </source>
</evidence>
<feature type="compositionally biased region" description="Basic and acidic residues" evidence="7">
    <location>
        <begin position="1099"/>
        <end position="1111"/>
    </location>
</feature>
<dbReference type="Pfam" id="PF02149">
    <property type="entry name" value="KA1"/>
    <property type="match status" value="1"/>
</dbReference>
<feature type="region of interest" description="Disordered" evidence="7">
    <location>
        <begin position="1207"/>
        <end position="1268"/>
    </location>
</feature>
<feature type="compositionally biased region" description="Basic and acidic residues" evidence="7">
    <location>
        <begin position="611"/>
        <end position="620"/>
    </location>
</feature>
<name>A0A9W8AR80_9FUNG</name>
<feature type="region of interest" description="Disordered" evidence="7">
    <location>
        <begin position="1099"/>
        <end position="1150"/>
    </location>
</feature>
<evidence type="ECO:0000256" key="7">
    <source>
        <dbReference type="SAM" id="MobiDB-lite"/>
    </source>
</evidence>
<feature type="compositionally biased region" description="Basic and acidic residues" evidence="7">
    <location>
        <begin position="914"/>
        <end position="929"/>
    </location>
</feature>
<feature type="compositionally biased region" description="Polar residues" evidence="7">
    <location>
        <begin position="989"/>
        <end position="1001"/>
    </location>
</feature>
<feature type="compositionally biased region" description="Polar residues" evidence="7">
    <location>
        <begin position="1012"/>
        <end position="1024"/>
    </location>
</feature>
<evidence type="ECO:0000259" key="8">
    <source>
        <dbReference type="PROSITE" id="PS50011"/>
    </source>
</evidence>
<dbReference type="InterPro" id="IPR017441">
    <property type="entry name" value="Protein_kinase_ATP_BS"/>
</dbReference>
<keyword evidence="11" id="KW-1185">Reference proteome</keyword>
<dbReference type="Gene3D" id="1.10.510.10">
    <property type="entry name" value="Transferase(Phosphotransferase) domain 1"/>
    <property type="match status" value="1"/>
</dbReference>
<organism evidence="10 11">
    <name type="scientific">Dispira parvispora</name>
    <dbReference type="NCBI Taxonomy" id="1520584"/>
    <lineage>
        <taxon>Eukaryota</taxon>
        <taxon>Fungi</taxon>
        <taxon>Fungi incertae sedis</taxon>
        <taxon>Zoopagomycota</taxon>
        <taxon>Kickxellomycotina</taxon>
        <taxon>Dimargaritomycetes</taxon>
        <taxon>Dimargaritales</taxon>
        <taxon>Dimargaritaceae</taxon>
        <taxon>Dispira</taxon>
    </lineage>
</organism>
<dbReference type="InterPro" id="IPR008271">
    <property type="entry name" value="Ser/Thr_kinase_AS"/>
</dbReference>
<dbReference type="InterPro" id="IPR011009">
    <property type="entry name" value="Kinase-like_dom_sf"/>
</dbReference>
<feature type="compositionally biased region" description="Polar residues" evidence="7">
    <location>
        <begin position="1136"/>
        <end position="1148"/>
    </location>
</feature>
<feature type="compositionally biased region" description="Low complexity" evidence="7">
    <location>
        <begin position="749"/>
        <end position="769"/>
    </location>
</feature>
<dbReference type="FunFam" id="3.30.200.20:FF:000003">
    <property type="entry name" value="Non-specific serine/threonine protein kinase"/>
    <property type="match status" value="1"/>
</dbReference>
<evidence type="ECO:0008006" key="12">
    <source>
        <dbReference type="Google" id="ProtNLM"/>
    </source>
</evidence>
<feature type="domain" description="KA1" evidence="9">
    <location>
        <begin position="1038"/>
        <end position="1088"/>
    </location>
</feature>
<gene>
    <name evidence="10" type="ORF">IWQ62_001994</name>
</gene>
<dbReference type="PROSITE" id="PS50011">
    <property type="entry name" value="PROTEIN_KINASE_DOM"/>
    <property type="match status" value="1"/>
</dbReference>
<evidence type="ECO:0000256" key="2">
    <source>
        <dbReference type="ARBA" id="ARBA00022679"/>
    </source>
</evidence>
<dbReference type="PROSITE" id="PS00107">
    <property type="entry name" value="PROTEIN_KINASE_ATP"/>
    <property type="match status" value="1"/>
</dbReference>
<dbReference type="GO" id="GO:0005524">
    <property type="term" value="F:ATP binding"/>
    <property type="evidence" value="ECO:0007669"/>
    <property type="project" value="UniProtKB-UniRule"/>
</dbReference>
<dbReference type="Gene3D" id="3.30.310.80">
    <property type="entry name" value="Kinase associated domain 1, KA1"/>
    <property type="match status" value="1"/>
</dbReference>
<dbReference type="PROSITE" id="PS00108">
    <property type="entry name" value="PROTEIN_KINASE_ST"/>
    <property type="match status" value="1"/>
</dbReference>
<feature type="domain" description="Protein kinase" evidence="8">
    <location>
        <begin position="52"/>
        <end position="314"/>
    </location>
</feature>
<proteinExistence type="predicted"/>
<dbReference type="PANTHER" id="PTHR24346:SF110">
    <property type="entry name" value="NON-SPECIFIC SERINE_THREONINE PROTEIN KINASE"/>
    <property type="match status" value="1"/>
</dbReference>
<feature type="binding site" evidence="6">
    <location>
        <position position="85"/>
    </location>
    <ligand>
        <name>ATP</name>
        <dbReference type="ChEBI" id="CHEBI:30616"/>
    </ligand>
</feature>
<keyword evidence="4" id="KW-0418">Kinase</keyword>
<evidence type="ECO:0000313" key="11">
    <source>
        <dbReference type="Proteomes" id="UP001150925"/>
    </source>
</evidence>
<keyword evidence="2" id="KW-0808">Transferase</keyword>
<dbReference type="PROSITE" id="PS50032">
    <property type="entry name" value="KA1"/>
    <property type="match status" value="1"/>
</dbReference>
<feature type="compositionally biased region" description="Polar residues" evidence="7">
    <location>
        <begin position="1217"/>
        <end position="1228"/>
    </location>
</feature>
<protein>
    <recommendedName>
        <fullName evidence="12">Non-specific serine/threonine protein kinase</fullName>
    </recommendedName>
</protein>
<feature type="region of interest" description="Disordered" evidence="7">
    <location>
        <begin position="604"/>
        <end position="643"/>
    </location>
</feature>
<dbReference type="OrthoDB" id="193931at2759"/>
<evidence type="ECO:0000313" key="10">
    <source>
        <dbReference type="EMBL" id="KAJ1967215.1"/>
    </source>
</evidence>
<feature type="region of interest" description="Disordered" evidence="7">
    <location>
        <begin position="804"/>
        <end position="839"/>
    </location>
</feature>
<evidence type="ECO:0000256" key="5">
    <source>
        <dbReference type="ARBA" id="ARBA00022840"/>
    </source>
</evidence>
<evidence type="ECO:0000259" key="9">
    <source>
        <dbReference type="PROSITE" id="PS50032"/>
    </source>
</evidence>
<feature type="compositionally biased region" description="Polar residues" evidence="7">
    <location>
        <begin position="888"/>
        <end position="912"/>
    </location>
</feature>
<feature type="region of interest" description="Disordered" evidence="7">
    <location>
        <begin position="888"/>
        <end position="955"/>
    </location>
</feature>
<feature type="region of interest" description="Disordered" evidence="7">
    <location>
        <begin position="988"/>
        <end position="1024"/>
    </location>
</feature>
<sequence>MTESKPSSPNSPMSPLVEELSPPPSSAAVATSQAPVTPSHRRRQRYNVFGHYVLMQTIGEGEFAKVKFAVERQTGHEVAIKLIKKESIDTEAKLSKINREIAALKTVQHPHIVQLYEILETDRYIGIVMEYASGGELFDYILAHRFLREKEACRLFAQLISGVDYLHKSHIVHRDLKLENLLLDNSRDLKITDFGFANQFKRASEDLMATSCGSPCYAAPELVVNDGMYVGTAVDIWSCGVILYAMLAGYLPFDDDPTNPEGDNINQLYRYILSTPLVFPDYISASARDLLRRMLVPDPEKRCNIRAIMAHEWLRPYSALFYPVVPEQIVPDVNDATLSHAQACDVEPMLPNATSHDSKAYKRHTIQVDHDMDVLASFATAQGCPPQTTDPVVPESLPNKEDGHGVPLCNEPDPVGTVAEVIPDSPIDSALLPDTHQVHGQVIDQPAVDQMRNALSGDKNGTIPVQGHAGIHPAEVISTKGDSGTELAMKKVFNPAQVDQAVVSSIGGEKKSMLEGEKIQTEGTVQSPEALERIAVKADEAVEVTPTAPAKPANKRRKAYSVLLAPSEAPSFGREEARAHTDVKTTGSHVNPAKRVMEWFRRKSTNPTRLPEMKTPRVERVSTNPSAALSGDQLPASTLKYSDPNEDYPKLRLHRGAVDQNSLTSRHPDEVYAHIKQVVQSMGLVIYKESDYKIKCVRPARRQSSAGSIHYSLPPDTPVEISSPAEFDHSPATPGMEYTVPNKGPPLSIPRNSISSSRPSSRRPSTSHSAGGVLSRLSIAMGYARPQFRESLLHQTIPTEGRGVRASTDCVGARPTPADLLASPRDRPIPTDATSSTRKRPVSIMRFIPFAQGSGTHRRPISVSADHANAVAAQRHRRGIFGKQEVGFNSHSQMLPSTTSIPSASTDTVQSRANRREDSTSTKSKDEGSPHNSMASDHTGRIGHNPNSNQLNHHHRNKSAGTVSFVAGDSGSNASASTMPDIATAPSVRISQDSSRVSSHKGSVDQLGSAAPTGQGSPGRGSSTPSVAVVAPLYGEHPLDAGGEVRLTIDICKLKNLPHLLTVRVRRQRGNIWSYKFLYNEFLQRLGFKSEDLIVERKGNGKERSTEHSEVKQTTGKPRVPGTGRSSATFIGERGSYSSSRGAATTSRQTKRTSIFHPANLFSTTSGVGRLIGRSGNESSHKAGGVINVRDIFGGYGRDRGASSTMVDRVKGGNINGKANSSRKTSYTDVLDGPVGPENIPTQEGASAEQTTTQGNTKPQLTHNGKNNKGMASLPPLTPLLTAIAPSPGYASKAGTRRQSHSGQANTNFISSTRAMLTTPLRSAGLDSTTKSNTVSAGGVGKRRASVVPGVTPSATVALRETPTSARIKAEHRGRSRAHSTSIVAVTNAADSFPY</sequence>
<dbReference type="FunFam" id="1.10.510.10:FF:000571">
    <property type="entry name" value="Maternal embryonic leucine zipper kinase"/>
    <property type="match status" value="1"/>
</dbReference>
<keyword evidence="1" id="KW-0723">Serine/threonine-protein kinase</keyword>
<dbReference type="InterPro" id="IPR000719">
    <property type="entry name" value="Prot_kinase_dom"/>
</dbReference>
<evidence type="ECO:0000256" key="1">
    <source>
        <dbReference type="ARBA" id="ARBA00022527"/>
    </source>
</evidence>
<dbReference type="SMART" id="SM00220">
    <property type="entry name" value="S_TKc"/>
    <property type="match status" value="1"/>
</dbReference>
<evidence type="ECO:0000256" key="6">
    <source>
        <dbReference type="PROSITE-ProRule" id="PRU10141"/>
    </source>
</evidence>
<dbReference type="GO" id="GO:0004674">
    <property type="term" value="F:protein serine/threonine kinase activity"/>
    <property type="evidence" value="ECO:0007669"/>
    <property type="project" value="UniProtKB-KW"/>
</dbReference>
<dbReference type="PANTHER" id="PTHR24346">
    <property type="entry name" value="MAP/MICROTUBULE AFFINITY-REGULATING KINASE"/>
    <property type="match status" value="1"/>
</dbReference>
<feature type="region of interest" description="Disordered" evidence="7">
    <location>
        <begin position="1324"/>
        <end position="1349"/>
    </location>
</feature>
<feature type="compositionally biased region" description="Low complexity" evidence="7">
    <location>
        <begin position="1"/>
        <end position="38"/>
    </location>
</feature>